<dbReference type="GO" id="GO:0005506">
    <property type="term" value="F:iron ion binding"/>
    <property type="evidence" value="ECO:0007669"/>
    <property type="project" value="InterPro"/>
</dbReference>
<dbReference type="PRINTS" id="PR00465">
    <property type="entry name" value="EP450IV"/>
</dbReference>
<sequence>MKHSFLFGHLLVVRQFYKDWASDANFIQTFGYYISKHWAQFFPEERSCPPVVYVDVWPIATPMAFSLEAYVSNQIELGRSLPKSPMQGEFLRPISNGKDLNCMHGEEWRMWRSRLNPAFSKSNIRSWVPCVVEEVESFVAVLQGLAVENGGWGPVFQLEKVSGDLACDITGRIVVNEQFRSLSSRPAPFARLYRRQLEEMEITMNIFKLIWRATPLFKWHVARRRHTLFDELRPLIFASMDSTTEQPCTVAQSALKQDAVTTIKPQLLSCPVDADLIEQVCCQLMIFFFGGEDAVSIVIPWMVNRSAANSECLDKIRVEHDAVLGPDPSLGLDKIRESPHLLDSLPYSHAVIKETLRLNPATITIREGQPDFTLEIKGSDKRWPTDGFDLFDSSITIHRDEKNFSRPLEFLPERYLVSEGHELHPPKNTWRGFQLGPRQCIGQELATVLLKLVLISVVRTFDAELAWADWDTEQERKGMKSHPVCVDGDRMYTTGRATSHPKDGAPAHVRTRC</sequence>
<feature type="region of interest" description="Disordered" evidence="6">
    <location>
        <begin position="491"/>
        <end position="513"/>
    </location>
</feature>
<keyword evidence="4 5" id="KW-0408">Iron</keyword>
<dbReference type="EMBL" id="ML993585">
    <property type="protein sequence ID" value="KAF2170474.1"/>
    <property type="molecule type" value="Genomic_DNA"/>
</dbReference>
<keyword evidence="8" id="KW-1185">Reference proteome</keyword>
<dbReference type="Proteomes" id="UP000799537">
    <property type="component" value="Unassembled WGS sequence"/>
</dbReference>
<organism evidence="7 8">
    <name type="scientific">Zasmidium cellare ATCC 36951</name>
    <dbReference type="NCBI Taxonomy" id="1080233"/>
    <lineage>
        <taxon>Eukaryota</taxon>
        <taxon>Fungi</taxon>
        <taxon>Dikarya</taxon>
        <taxon>Ascomycota</taxon>
        <taxon>Pezizomycotina</taxon>
        <taxon>Dothideomycetes</taxon>
        <taxon>Dothideomycetidae</taxon>
        <taxon>Mycosphaerellales</taxon>
        <taxon>Mycosphaerellaceae</taxon>
        <taxon>Zasmidium</taxon>
    </lineage>
</organism>
<proteinExistence type="inferred from homology"/>
<dbReference type="PRINTS" id="PR00385">
    <property type="entry name" value="P450"/>
</dbReference>
<dbReference type="InterPro" id="IPR050121">
    <property type="entry name" value="Cytochrome_P450_monoxygenase"/>
</dbReference>
<dbReference type="InterPro" id="IPR002403">
    <property type="entry name" value="Cyt_P450_E_grp-IV"/>
</dbReference>
<evidence type="ECO:0000256" key="4">
    <source>
        <dbReference type="ARBA" id="ARBA00023004"/>
    </source>
</evidence>
<comment type="cofactor">
    <cofactor evidence="1 5">
        <name>heme</name>
        <dbReference type="ChEBI" id="CHEBI:30413"/>
    </cofactor>
</comment>
<evidence type="ECO:0000256" key="1">
    <source>
        <dbReference type="ARBA" id="ARBA00001971"/>
    </source>
</evidence>
<dbReference type="PANTHER" id="PTHR24305">
    <property type="entry name" value="CYTOCHROME P450"/>
    <property type="match status" value="1"/>
</dbReference>
<evidence type="ECO:0000256" key="6">
    <source>
        <dbReference type="SAM" id="MobiDB-lite"/>
    </source>
</evidence>
<evidence type="ECO:0008006" key="9">
    <source>
        <dbReference type="Google" id="ProtNLM"/>
    </source>
</evidence>
<dbReference type="InterPro" id="IPR036396">
    <property type="entry name" value="Cyt_P450_sf"/>
</dbReference>
<reference evidence="7" key="1">
    <citation type="journal article" date="2020" name="Stud. Mycol.">
        <title>101 Dothideomycetes genomes: a test case for predicting lifestyles and emergence of pathogens.</title>
        <authorList>
            <person name="Haridas S."/>
            <person name="Albert R."/>
            <person name="Binder M."/>
            <person name="Bloem J."/>
            <person name="Labutti K."/>
            <person name="Salamov A."/>
            <person name="Andreopoulos B."/>
            <person name="Baker S."/>
            <person name="Barry K."/>
            <person name="Bills G."/>
            <person name="Bluhm B."/>
            <person name="Cannon C."/>
            <person name="Castanera R."/>
            <person name="Culley D."/>
            <person name="Daum C."/>
            <person name="Ezra D."/>
            <person name="Gonzalez J."/>
            <person name="Henrissat B."/>
            <person name="Kuo A."/>
            <person name="Liang C."/>
            <person name="Lipzen A."/>
            <person name="Lutzoni F."/>
            <person name="Magnuson J."/>
            <person name="Mondo S."/>
            <person name="Nolan M."/>
            <person name="Ohm R."/>
            <person name="Pangilinan J."/>
            <person name="Park H.-J."/>
            <person name="Ramirez L."/>
            <person name="Alfaro M."/>
            <person name="Sun H."/>
            <person name="Tritt A."/>
            <person name="Yoshinaga Y."/>
            <person name="Zwiers L.-H."/>
            <person name="Turgeon B."/>
            <person name="Goodwin S."/>
            <person name="Spatafora J."/>
            <person name="Crous P."/>
            <person name="Grigoriev I."/>
        </authorList>
    </citation>
    <scope>NUCLEOTIDE SEQUENCE</scope>
    <source>
        <strain evidence="7">ATCC 36951</strain>
    </source>
</reference>
<comment type="similarity">
    <text evidence="2">Belongs to the cytochrome P450 family.</text>
</comment>
<dbReference type="OrthoDB" id="10029320at2759"/>
<dbReference type="InterPro" id="IPR001128">
    <property type="entry name" value="Cyt_P450"/>
</dbReference>
<dbReference type="PANTHER" id="PTHR24305:SF222">
    <property type="entry name" value="CYTOCHROME P450 MONOOXYGENASE STCS"/>
    <property type="match status" value="1"/>
</dbReference>
<evidence type="ECO:0000256" key="3">
    <source>
        <dbReference type="ARBA" id="ARBA00022723"/>
    </source>
</evidence>
<keyword evidence="3 5" id="KW-0479">Metal-binding</keyword>
<dbReference type="SUPFAM" id="SSF48264">
    <property type="entry name" value="Cytochrome P450"/>
    <property type="match status" value="1"/>
</dbReference>
<protein>
    <recommendedName>
        <fullName evidence="9">Cytochrome P450</fullName>
    </recommendedName>
</protein>
<evidence type="ECO:0000313" key="8">
    <source>
        <dbReference type="Proteomes" id="UP000799537"/>
    </source>
</evidence>
<evidence type="ECO:0000256" key="5">
    <source>
        <dbReference type="PIRSR" id="PIRSR602403-1"/>
    </source>
</evidence>
<dbReference type="GO" id="GO:0016705">
    <property type="term" value="F:oxidoreductase activity, acting on paired donors, with incorporation or reduction of molecular oxygen"/>
    <property type="evidence" value="ECO:0007669"/>
    <property type="project" value="InterPro"/>
</dbReference>
<keyword evidence="5" id="KW-0349">Heme</keyword>
<dbReference type="Gene3D" id="1.10.630.10">
    <property type="entry name" value="Cytochrome P450"/>
    <property type="match status" value="1"/>
</dbReference>
<dbReference type="Pfam" id="PF00067">
    <property type="entry name" value="p450"/>
    <property type="match status" value="1"/>
</dbReference>
<evidence type="ECO:0000256" key="2">
    <source>
        <dbReference type="ARBA" id="ARBA00010617"/>
    </source>
</evidence>
<dbReference type="GO" id="GO:0020037">
    <property type="term" value="F:heme binding"/>
    <property type="evidence" value="ECO:0007669"/>
    <property type="project" value="InterPro"/>
</dbReference>
<accession>A0A6A6CTK0</accession>
<dbReference type="RefSeq" id="XP_033671363.1">
    <property type="nucleotide sequence ID" value="XM_033810470.1"/>
</dbReference>
<feature type="binding site" description="axial binding residue" evidence="5">
    <location>
        <position position="440"/>
    </location>
    <ligand>
        <name>heme</name>
        <dbReference type="ChEBI" id="CHEBI:30413"/>
    </ligand>
    <ligandPart>
        <name>Fe</name>
        <dbReference type="ChEBI" id="CHEBI:18248"/>
    </ligandPart>
</feature>
<gene>
    <name evidence="7" type="ORF">M409DRAFT_35917</name>
</gene>
<evidence type="ECO:0000313" key="7">
    <source>
        <dbReference type="EMBL" id="KAF2170474.1"/>
    </source>
</evidence>
<dbReference type="GeneID" id="54563742"/>
<name>A0A6A6CTK0_ZASCE</name>
<dbReference type="GO" id="GO:0004497">
    <property type="term" value="F:monooxygenase activity"/>
    <property type="evidence" value="ECO:0007669"/>
    <property type="project" value="InterPro"/>
</dbReference>
<dbReference type="AlphaFoldDB" id="A0A6A6CTK0"/>